<dbReference type="PANTHER" id="PTHR42944">
    <property type="entry name" value="ADENINE DNA GLYCOSYLASE"/>
    <property type="match status" value="1"/>
</dbReference>
<keyword evidence="8 14" id="KW-0227">DNA damage</keyword>
<dbReference type="EC" id="3.2.2.31" evidence="4 14"/>
<comment type="caution">
    <text evidence="16">The sequence shown here is derived from an EMBL/GenBank/DDBJ whole genome shotgun (WGS) entry which is preliminary data.</text>
</comment>
<dbReference type="InterPro" id="IPR005760">
    <property type="entry name" value="A/G_AdeGlyc_MutY"/>
</dbReference>
<gene>
    <name evidence="16" type="primary">mutY</name>
    <name evidence="16" type="ORF">MUY27_01195</name>
</gene>
<evidence type="ECO:0000256" key="7">
    <source>
        <dbReference type="ARBA" id="ARBA00022723"/>
    </source>
</evidence>
<dbReference type="SMART" id="SM00478">
    <property type="entry name" value="ENDO3c"/>
    <property type="match status" value="1"/>
</dbReference>
<dbReference type="GO" id="GO:0006298">
    <property type="term" value="P:mismatch repair"/>
    <property type="evidence" value="ECO:0007669"/>
    <property type="project" value="TreeGrafter"/>
</dbReference>
<name>A0A9X1X2F8_9SPHI</name>
<dbReference type="GO" id="GO:0006284">
    <property type="term" value="P:base-excision repair"/>
    <property type="evidence" value="ECO:0007669"/>
    <property type="project" value="UniProtKB-UniRule"/>
</dbReference>
<evidence type="ECO:0000256" key="14">
    <source>
        <dbReference type="RuleBase" id="RU365096"/>
    </source>
</evidence>
<dbReference type="GO" id="GO:0051539">
    <property type="term" value="F:4 iron, 4 sulfur cluster binding"/>
    <property type="evidence" value="ECO:0007669"/>
    <property type="project" value="UniProtKB-UniRule"/>
</dbReference>
<dbReference type="Pfam" id="PF14815">
    <property type="entry name" value="NUDIX_4"/>
    <property type="match status" value="1"/>
</dbReference>
<dbReference type="Gene3D" id="1.10.340.30">
    <property type="entry name" value="Hypothetical protein, domain 2"/>
    <property type="match status" value="1"/>
</dbReference>
<evidence type="ECO:0000313" key="17">
    <source>
        <dbReference type="Proteomes" id="UP001139450"/>
    </source>
</evidence>
<dbReference type="Pfam" id="PF00633">
    <property type="entry name" value="HHH"/>
    <property type="match status" value="1"/>
</dbReference>
<protein>
    <recommendedName>
        <fullName evidence="5 14">Adenine DNA glycosylase</fullName>
        <ecNumber evidence="4 14">3.2.2.31</ecNumber>
    </recommendedName>
</protein>
<evidence type="ECO:0000256" key="12">
    <source>
        <dbReference type="ARBA" id="ARBA00023204"/>
    </source>
</evidence>
<dbReference type="CDD" id="cd03431">
    <property type="entry name" value="NUDIX_DNA_Glycosylase_C-MutY"/>
    <property type="match status" value="1"/>
</dbReference>
<evidence type="ECO:0000259" key="15">
    <source>
        <dbReference type="SMART" id="SM00478"/>
    </source>
</evidence>
<dbReference type="Pfam" id="PF00730">
    <property type="entry name" value="HhH-GPD"/>
    <property type="match status" value="1"/>
</dbReference>
<dbReference type="NCBIfam" id="TIGR01084">
    <property type="entry name" value="mutY"/>
    <property type="match status" value="1"/>
</dbReference>
<dbReference type="SUPFAM" id="SSF48150">
    <property type="entry name" value="DNA-glycosylase"/>
    <property type="match status" value="1"/>
</dbReference>
<keyword evidence="17" id="KW-1185">Reference proteome</keyword>
<keyword evidence="10 14" id="KW-0408">Iron</keyword>
<evidence type="ECO:0000256" key="10">
    <source>
        <dbReference type="ARBA" id="ARBA00023004"/>
    </source>
</evidence>
<reference evidence="16" key="1">
    <citation type="submission" date="2022-04" db="EMBL/GenBank/DDBJ databases">
        <title>Mucilaginibacter sp. RS28 isolated from freshwater.</title>
        <authorList>
            <person name="Ko S.-R."/>
        </authorList>
    </citation>
    <scope>NUCLEOTIDE SEQUENCE</scope>
    <source>
        <strain evidence="16">RS28</strain>
    </source>
</reference>
<dbReference type="InterPro" id="IPR011257">
    <property type="entry name" value="DNA_glycosylase"/>
</dbReference>
<comment type="catalytic activity">
    <reaction evidence="1 14">
        <text>Hydrolyzes free adenine bases from 7,8-dihydro-8-oxoguanine:adenine mismatched double-stranded DNA, leaving an apurinic site.</text>
        <dbReference type="EC" id="3.2.2.31"/>
    </reaction>
</comment>
<dbReference type="InterPro" id="IPR044298">
    <property type="entry name" value="MIG/MutY"/>
</dbReference>
<evidence type="ECO:0000256" key="5">
    <source>
        <dbReference type="ARBA" id="ARBA00022023"/>
    </source>
</evidence>
<dbReference type="RefSeq" id="WP_245128136.1">
    <property type="nucleotide sequence ID" value="NZ_JALJEJ010000001.1"/>
</dbReference>
<dbReference type="GO" id="GO:0000701">
    <property type="term" value="F:purine-specific mismatch base pair DNA N-glycosylase activity"/>
    <property type="evidence" value="ECO:0007669"/>
    <property type="project" value="UniProtKB-EC"/>
</dbReference>
<comment type="function">
    <text evidence="2">Adenine glycosylase active on G-A mispairs. MutY also corrects error-prone DNA synthesis past GO lesions which are due to the oxidatively damaged form of guanine: 7,8-dihydro-8-oxoguanine (8-oxo-dGTP).</text>
</comment>
<keyword evidence="11" id="KW-0411">Iron-sulfur</keyword>
<comment type="similarity">
    <text evidence="3 14">Belongs to the Nth/MutY family.</text>
</comment>
<dbReference type="Proteomes" id="UP001139450">
    <property type="component" value="Unassembled WGS sequence"/>
</dbReference>
<evidence type="ECO:0000256" key="1">
    <source>
        <dbReference type="ARBA" id="ARBA00000843"/>
    </source>
</evidence>
<dbReference type="EMBL" id="JALJEJ010000001">
    <property type="protein sequence ID" value="MCJ8208303.1"/>
    <property type="molecule type" value="Genomic_DNA"/>
</dbReference>
<dbReference type="GO" id="GO:0032357">
    <property type="term" value="F:oxidized purine DNA binding"/>
    <property type="evidence" value="ECO:0007669"/>
    <property type="project" value="TreeGrafter"/>
</dbReference>
<keyword evidence="6" id="KW-0004">4Fe-4S</keyword>
<dbReference type="CDD" id="cd00056">
    <property type="entry name" value="ENDO3c"/>
    <property type="match status" value="1"/>
</dbReference>
<dbReference type="SUPFAM" id="SSF55811">
    <property type="entry name" value="Nudix"/>
    <property type="match status" value="1"/>
</dbReference>
<organism evidence="16 17">
    <name type="scientific">Mucilaginibacter straminoryzae</name>
    <dbReference type="NCBI Taxonomy" id="2932774"/>
    <lineage>
        <taxon>Bacteria</taxon>
        <taxon>Pseudomonadati</taxon>
        <taxon>Bacteroidota</taxon>
        <taxon>Sphingobacteriia</taxon>
        <taxon>Sphingobacteriales</taxon>
        <taxon>Sphingobacteriaceae</taxon>
        <taxon>Mucilaginibacter</taxon>
    </lineage>
</organism>
<dbReference type="InterPro" id="IPR023170">
    <property type="entry name" value="HhH_base_excis_C"/>
</dbReference>
<evidence type="ECO:0000256" key="2">
    <source>
        <dbReference type="ARBA" id="ARBA00002933"/>
    </source>
</evidence>
<dbReference type="Gene3D" id="1.10.1670.10">
    <property type="entry name" value="Helix-hairpin-Helix base-excision DNA repair enzymes (C-terminal)"/>
    <property type="match status" value="1"/>
</dbReference>
<keyword evidence="12" id="KW-0234">DNA repair</keyword>
<dbReference type="InterPro" id="IPR029119">
    <property type="entry name" value="MutY_C"/>
</dbReference>
<dbReference type="Gene3D" id="3.90.79.10">
    <property type="entry name" value="Nucleoside Triphosphate Pyrophosphohydrolase"/>
    <property type="match status" value="1"/>
</dbReference>
<dbReference type="GO" id="GO:0046872">
    <property type="term" value="F:metal ion binding"/>
    <property type="evidence" value="ECO:0007669"/>
    <property type="project" value="UniProtKB-UniRule"/>
</dbReference>
<evidence type="ECO:0000313" key="16">
    <source>
        <dbReference type="EMBL" id="MCJ8208303.1"/>
    </source>
</evidence>
<feature type="domain" description="HhH-GPD" evidence="15">
    <location>
        <begin position="35"/>
        <end position="186"/>
    </location>
</feature>
<evidence type="ECO:0000256" key="13">
    <source>
        <dbReference type="ARBA" id="ARBA00023295"/>
    </source>
</evidence>
<keyword evidence="9" id="KW-0378">Hydrolase</keyword>
<accession>A0A9X1X2F8</accession>
<evidence type="ECO:0000256" key="6">
    <source>
        <dbReference type="ARBA" id="ARBA00022485"/>
    </source>
</evidence>
<keyword evidence="13 14" id="KW-0326">Glycosidase</keyword>
<evidence type="ECO:0000256" key="11">
    <source>
        <dbReference type="ARBA" id="ARBA00023014"/>
    </source>
</evidence>
<dbReference type="InterPro" id="IPR003265">
    <property type="entry name" value="HhH-GPD_domain"/>
</dbReference>
<evidence type="ECO:0000256" key="9">
    <source>
        <dbReference type="ARBA" id="ARBA00022801"/>
    </source>
</evidence>
<evidence type="ECO:0000256" key="4">
    <source>
        <dbReference type="ARBA" id="ARBA00012045"/>
    </source>
</evidence>
<dbReference type="PANTHER" id="PTHR42944:SF1">
    <property type="entry name" value="ADENINE DNA GLYCOSYLASE"/>
    <property type="match status" value="1"/>
</dbReference>
<proteinExistence type="inferred from homology"/>
<dbReference type="AlphaFoldDB" id="A0A9X1X2F8"/>
<evidence type="ECO:0000256" key="3">
    <source>
        <dbReference type="ARBA" id="ARBA00008343"/>
    </source>
</evidence>
<dbReference type="GO" id="GO:0034039">
    <property type="term" value="F:8-oxo-7,8-dihydroguanine DNA N-glycosylase activity"/>
    <property type="evidence" value="ECO:0007669"/>
    <property type="project" value="TreeGrafter"/>
</dbReference>
<sequence>MNFNEEIIRWYQANKRDLPWRHTTNPYIIWLSEIILQQTRVEQGLPYFHRFAERFPTVRDFAAASEDEILTLWQGLGYYSRGRNMLVTARLVMELYQGEFPKQHADLIRLKGIGEYTAAAIASFSANEAKAVVDGNVYRVLARYFGIAEPINSTPGKKVFQQLADELLNQQTPGLHNQAMMEFGAMLCKPKNPDCKTCPVREGCAAFATRQVNSLPVKLKKLKVKERFFTYFLYTDGHHILMNRRNADDIWANMCDLPLIETPGEINPYEVLHLKETVDCFGEAVKTAEVLGTHKHVLTHRKLKVSFVRLEHPPIKLKEQWFYIEVENLKKIAMPQIIFIFLTKFFKFKLNSPFYN</sequence>
<dbReference type="InterPro" id="IPR015797">
    <property type="entry name" value="NUDIX_hydrolase-like_dom_sf"/>
</dbReference>
<dbReference type="GO" id="GO:0035485">
    <property type="term" value="F:adenine/guanine mispair binding"/>
    <property type="evidence" value="ECO:0007669"/>
    <property type="project" value="TreeGrafter"/>
</dbReference>
<keyword evidence="7" id="KW-0479">Metal-binding</keyword>
<dbReference type="InterPro" id="IPR000445">
    <property type="entry name" value="HhH_motif"/>
</dbReference>
<comment type="cofactor">
    <cofactor evidence="14">
        <name>[4Fe-4S] cluster</name>
        <dbReference type="ChEBI" id="CHEBI:49883"/>
    </cofactor>
    <text evidence="14">Binds 1 [4Fe-4S] cluster.</text>
</comment>
<evidence type="ECO:0000256" key="8">
    <source>
        <dbReference type="ARBA" id="ARBA00022763"/>
    </source>
</evidence>